<dbReference type="InterPro" id="IPR013106">
    <property type="entry name" value="Ig_V-set"/>
</dbReference>
<feature type="region of interest" description="Disordered" evidence="11">
    <location>
        <begin position="610"/>
        <end position="643"/>
    </location>
</feature>
<dbReference type="Gene3D" id="2.60.40.10">
    <property type="entry name" value="Immunoglobulins"/>
    <property type="match status" value="1"/>
</dbReference>
<dbReference type="GO" id="GO:0071222">
    <property type="term" value="P:cellular response to lipopolysaccharide"/>
    <property type="evidence" value="ECO:0007669"/>
    <property type="project" value="TreeGrafter"/>
</dbReference>
<evidence type="ECO:0000256" key="7">
    <source>
        <dbReference type="ARBA" id="ARBA00023157"/>
    </source>
</evidence>
<feature type="domain" description="Immunoglobulin" evidence="13">
    <location>
        <begin position="236"/>
        <end position="315"/>
    </location>
</feature>
<feature type="transmembrane region" description="Helical" evidence="12">
    <location>
        <begin position="386"/>
        <end position="408"/>
    </location>
</feature>
<dbReference type="PANTHER" id="PTHR25466:SF14">
    <property type="entry name" value="BUTYROPHILIN SUBFAMILY 2 MEMBER A2-LIKE-RELATED"/>
    <property type="match status" value="1"/>
</dbReference>
<evidence type="ECO:0000256" key="4">
    <source>
        <dbReference type="ARBA" id="ARBA00022729"/>
    </source>
</evidence>
<keyword evidence="3 12" id="KW-0812">Transmembrane</keyword>
<name>A0A9Q1CSG1_HOLLE</name>
<protein>
    <recommendedName>
        <fullName evidence="13">Immunoglobulin domain-containing protein</fullName>
    </recommendedName>
</protein>
<evidence type="ECO:0000256" key="2">
    <source>
        <dbReference type="ARBA" id="ARBA00022475"/>
    </source>
</evidence>
<keyword evidence="9" id="KW-0325">Glycoprotein</keyword>
<dbReference type="GO" id="GO:0009897">
    <property type="term" value="C:external side of plasma membrane"/>
    <property type="evidence" value="ECO:0007669"/>
    <property type="project" value="TreeGrafter"/>
</dbReference>
<evidence type="ECO:0000313" key="14">
    <source>
        <dbReference type="EMBL" id="KAJ8049639.1"/>
    </source>
</evidence>
<comment type="caution">
    <text evidence="14">The sequence shown here is derived from an EMBL/GenBank/DDBJ whole genome shotgun (WGS) entry which is preliminary data.</text>
</comment>
<evidence type="ECO:0000256" key="5">
    <source>
        <dbReference type="ARBA" id="ARBA00022989"/>
    </source>
</evidence>
<keyword evidence="4" id="KW-0732">Signal</keyword>
<dbReference type="Pfam" id="PF07686">
    <property type="entry name" value="V-set"/>
    <property type="match status" value="1"/>
</dbReference>
<dbReference type="GO" id="GO:0006955">
    <property type="term" value="P:immune response"/>
    <property type="evidence" value="ECO:0007669"/>
    <property type="project" value="TreeGrafter"/>
</dbReference>
<dbReference type="SMART" id="SM00409">
    <property type="entry name" value="IG"/>
    <property type="match status" value="2"/>
</dbReference>
<gene>
    <name evidence="14" type="ORF">HOLleu_02474</name>
</gene>
<evidence type="ECO:0000313" key="15">
    <source>
        <dbReference type="Proteomes" id="UP001152320"/>
    </source>
</evidence>
<evidence type="ECO:0000256" key="12">
    <source>
        <dbReference type="SAM" id="Phobius"/>
    </source>
</evidence>
<evidence type="ECO:0000256" key="9">
    <source>
        <dbReference type="ARBA" id="ARBA00023180"/>
    </source>
</evidence>
<evidence type="ECO:0000256" key="3">
    <source>
        <dbReference type="ARBA" id="ARBA00022692"/>
    </source>
</evidence>
<accession>A0A9Q1CSG1</accession>
<dbReference type="InterPro" id="IPR013783">
    <property type="entry name" value="Ig-like_fold"/>
</dbReference>
<dbReference type="OrthoDB" id="5982258at2759"/>
<dbReference type="InterPro" id="IPR003599">
    <property type="entry name" value="Ig_sub"/>
</dbReference>
<keyword evidence="10" id="KW-0393">Immunoglobulin domain</keyword>
<feature type="region of interest" description="Disordered" evidence="11">
    <location>
        <begin position="537"/>
        <end position="587"/>
    </location>
</feature>
<feature type="compositionally biased region" description="Polar residues" evidence="11">
    <location>
        <begin position="612"/>
        <end position="643"/>
    </location>
</feature>
<dbReference type="PANTHER" id="PTHR25466">
    <property type="entry name" value="T-LYMPHOCYTE ACTIVATION ANTIGEN"/>
    <property type="match status" value="1"/>
</dbReference>
<dbReference type="Proteomes" id="UP001152320">
    <property type="component" value="Chromosome 1"/>
</dbReference>
<evidence type="ECO:0000256" key="8">
    <source>
        <dbReference type="ARBA" id="ARBA00023170"/>
    </source>
</evidence>
<organism evidence="14 15">
    <name type="scientific">Holothuria leucospilota</name>
    <name type="common">Black long sea cucumber</name>
    <name type="synonym">Mertensiothuria leucospilota</name>
    <dbReference type="NCBI Taxonomy" id="206669"/>
    <lineage>
        <taxon>Eukaryota</taxon>
        <taxon>Metazoa</taxon>
        <taxon>Echinodermata</taxon>
        <taxon>Eleutherozoa</taxon>
        <taxon>Echinozoa</taxon>
        <taxon>Holothuroidea</taxon>
        <taxon>Aspidochirotacea</taxon>
        <taxon>Aspidochirotida</taxon>
        <taxon>Holothuriidae</taxon>
        <taxon>Holothuria</taxon>
    </lineage>
</organism>
<feature type="domain" description="Immunoglobulin" evidence="13">
    <location>
        <begin position="14"/>
        <end position="121"/>
    </location>
</feature>
<dbReference type="AlphaFoldDB" id="A0A9Q1CSG1"/>
<keyword evidence="15" id="KW-1185">Reference proteome</keyword>
<dbReference type="GO" id="GO:0007166">
    <property type="term" value="P:cell surface receptor signaling pathway"/>
    <property type="evidence" value="ECO:0007669"/>
    <property type="project" value="TreeGrafter"/>
</dbReference>
<feature type="compositionally biased region" description="Polar residues" evidence="11">
    <location>
        <begin position="539"/>
        <end position="569"/>
    </location>
</feature>
<proteinExistence type="predicted"/>
<dbReference type="InterPro" id="IPR036179">
    <property type="entry name" value="Ig-like_dom_sf"/>
</dbReference>
<evidence type="ECO:0000259" key="13">
    <source>
        <dbReference type="SMART" id="SM00409"/>
    </source>
</evidence>
<reference evidence="14" key="1">
    <citation type="submission" date="2021-10" db="EMBL/GenBank/DDBJ databases">
        <title>Tropical sea cucumber genome reveals ecological adaptation and Cuvierian tubules defense mechanism.</title>
        <authorList>
            <person name="Chen T."/>
        </authorList>
    </citation>
    <scope>NUCLEOTIDE SEQUENCE</scope>
    <source>
        <strain evidence="14">Nanhai2018</strain>
        <tissue evidence="14">Muscle</tissue>
    </source>
</reference>
<dbReference type="EMBL" id="JAIZAY010000001">
    <property type="protein sequence ID" value="KAJ8049639.1"/>
    <property type="molecule type" value="Genomic_DNA"/>
</dbReference>
<keyword evidence="2" id="KW-1003">Cell membrane</keyword>
<keyword evidence="5 12" id="KW-1133">Transmembrane helix</keyword>
<evidence type="ECO:0000256" key="11">
    <source>
        <dbReference type="SAM" id="MobiDB-lite"/>
    </source>
</evidence>
<evidence type="ECO:0000256" key="6">
    <source>
        <dbReference type="ARBA" id="ARBA00023136"/>
    </source>
</evidence>
<keyword evidence="8" id="KW-0675">Receptor</keyword>
<evidence type="ECO:0000256" key="10">
    <source>
        <dbReference type="ARBA" id="ARBA00023319"/>
    </source>
</evidence>
<keyword evidence="6 12" id="KW-0472">Membrane</keyword>
<sequence length="785" mass="86851">MVDIAHSYQFLESPLNTTAIEGGVAIFPCRVGSTDTSQGPQYSYWTRLKDSHLISENNDVEKYAELHRSFAERISVISEAPYEFRLQISDLELEDAGYYVCWHLDENNYNHYSEQAYLNILPRTTETWFPSCSVTKVSGSDNDGVTVGSVVRFTCQAPNGLQLPRDIALYVKNGHESGINVPIATCDHVPCSFEYTLSLVDINSRFICGTQINNEVYEEECTITPLRQRQEINLESVPKILEVNSNGKLLCWTADYGTNYEYQWFLNDTAVSRLQNENHYSITNIYESMNNSVVTCVVSDAQGYVGSESIHLLVATATDNSHDDQMVSAEGIISYSLKPTRAVVDLTEAEKDLPSSKFPGLARPSEAPIMDQSFAKTKLFGIPIEFLFFMLGMILILLLLLIIVVLLVQRQKRQQSDLTMEREKNVGDIEKGVPSLKLNSKGDVIILKSPTPQCSCPPSSNEPSFYDNVPSKDENQLSCQQVQLFNEDISFGMAGLTGLQISDDNKHWSVQDTDYTILDPDVVSEDSLDFCALKDVHQHPSSPRDTPQAFAPNQSGRTFSVKNQPSNLTKHSHASRQTSLPVPLNSPSSLYAVTSLITPEEERRFENMENLGESSGPSNGTGSSRPGSQSDYATPNNRPKSKNFTLAECAGEDSSPNIDGKSNVTSDFTKEHVEKTSHNDDDDQCCRPISELSARSAEYAEISDSHDSSKSASANSLNSNCHSMISAEVTINSPAAIVKLESPTDGTEKIVILDDSKYIRNCRKAVTPVENANLDGTENMLEAVL</sequence>
<evidence type="ECO:0000256" key="1">
    <source>
        <dbReference type="ARBA" id="ARBA00004251"/>
    </source>
</evidence>
<dbReference type="SUPFAM" id="SSF48726">
    <property type="entry name" value="Immunoglobulin"/>
    <property type="match status" value="1"/>
</dbReference>
<keyword evidence="7" id="KW-1015">Disulfide bond</keyword>
<comment type="subcellular location">
    <subcellularLocation>
        <location evidence="1">Cell membrane</location>
        <topology evidence="1">Single-pass type I membrane protein</topology>
    </subcellularLocation>
</comment>
<dbReference type="InterPro" id="IPR051713">
    <property type="entry name" value="T-cell_Activation_Regulation"/>
</dbReference>